<sequence>MEDSRASKSTFYTLLESPEAETTAIPVVGSEQLPTRRSRDIPVSLQELVYGRKEEGAGTSSKPLDRDNELISLGEKALRGRKDRGPYERLGSNFCERESPIDRNLVQKSKNLSEDTKRYLAQKNYNSPVKAPQAFTSKNIPPQVPKTGKQAPQTNQKGN</sequence>
<dbReference type="Proteomes" id="UP000765509">
    <property type="component" value="Unassembled WGS sequence"/>
</dbReference>
<protein>
    <submittedName>
        <fullName evidence="2">Uncharacterized protein</fullName>
    </submittedName>
</protein>
<feature type="region of interest" description="Disordered" evidence="1">
    <location>
        <begin position="121"/>
        <end position="159"/>
    </location>
</feature>
<keyword evidence="3" id="KW-1185">Reference proteome</keyword>
<dbReference type="AlphaFoldDB" id="A0A9Q3BBQ1"/>
<evidence type="ECO:0000313" key="3">
    <source>
        <dbReference type="Proteomes" id="UP000765509"/>
    </source>
</evidence>
<accession>A0A9Q3BBQ1</accession>
<evidence type="ECO:0000256" key="1">
    <source>
        <dbReference type="SAM" id="MobiDB-lite"/>
    </source>
</evidence>
<reference evidence="2" key="1">
    <citation type="submission" date="2021-03" db="EMBL/GenBank/DDBJ databases">
        <title>Draft genome sequence of rust myrtle Austropuccinia psidii MF-1, a brazilian biotype.</title>
        <authorList>
            <person name="Quecine M.C."/>
            <person name="Pachon D.M.R."/>
            <person name="Bonatelli M.L."/>
            <person name="Correr F.H."/>
            <person name="Franceschini L.M."/>
            <person name="Leite T.F."/>
            <person name="Margarido G.R.A."/>
            <person name="Almeida C.A."/>
            <person name="Ferrarezi J.A."/>
            <person name="Labate C.A."/>
        </authorList>
    </citation>
    <scope>NUCLEOTIDE SEQUENCE</scope>
    <source>
        <strain evidence="2">MF-1</strain>
    </source>
</reference>
<organism evidence="2 3">
    <name type="scientific">Austropuccinia psidii MF-1</name>
    <dbReference type="NCBI Taxonomy" id="1389203"/>
    <lineage>
        <taxon>Eukaryota</taxon>
        <taxon>Fungi</taxon>
        <taxon>Dikarya</taxon>
        <taxon>Basidiomycota</taxon>
        <taxon>Pucciniomycotina</taxon>
        <taxon>Pucciniomycetes</taxon>
        <taxon>Pucciniales</taxon>
        <taxon>Sphaerophragmiaceae</taxon>
        <taxon>Austropuccinia</taxon>
    </lineage>
</organism>
<proteinExistence type="predicted"/>
<feature type="compositionally biased region" description="Polar residues" evidence="1">
    <location>
        <begin position="150"/>
        <end position="159"/>
    </location>
</feature>
<name>A0A9Q3BBQ1_9BASI</name>
<gene>
    <name evidence="2" type="ORF">O181_001775</name>
</gene>
<comment type="caution">
    <text evidence="2">The sequence shown here is derived from an EMBL/GenBank/DDBJ whole genome shotgun (WGS) entry which is preliminary data.</text>
</comment>
<dbReference type="EMBL" id="AVOT02000270">
    <property type="protein sequence ID" value="MBW0462060.1"/>
    <property type="molecule type" value="Genomic_DNA"/>
</dbReference>
<evidence type="ECO:0000313" key="2">
    <source>
        <dbReference type="EMBL" id="MBW0462060.1"/>
    </source>
</evidence>